<evidence type="ECO:0000256" key="6">
    <source>
        <dbReference type="SAM" id="Phobius"/>
    </source>
</evidence>
<dbReference type="AlphaFoldDB" id="A0A1Y4FXS9"/>
<proteinExistence type="inferred from homology"/>
<dbReference type="Proteomes" id="UP000468327">
    <property type="component" value="Unassembled WGS sequence"/>
</dbReference>
<evidence type="ECO:0000256" key="3">
    <source>
        <dbReference type="ARBA" id="ARBA00022692"/>
    </source>
</evidence>
<dbReference type="EMBL" id="QIBW01000001">
    <property type="protein sequence ID" value="ROT92067.1"/>
    <property type="molecule type" value="Genomic_DNA"/>
</dbReference>
<gene>
    <name evidence="9" type="ORF">DMP12_00770</name>
    <name evidence="7" type="ORF">GKG38_04980</name>
    <name evidence="8" type="ORF">GO738_07540</name>
</gene>
<dbReference type="EMBL" id="WPOC01000009">
    <property type="protein sequence ID" value="MVN15199.1"/>
    <property type="molecule type" value="Genomic_DNA"/>
</dbReference>
<feature type="transmembrane region" description="Helical" evidence="6">
    <location>
        <begin position="6"/>
        <end position="23"/>
    </location>
</feature>
<protein>
    <submittedName>
        <fullName evidence="9">LemA family protein</fullName>
    </submittedName>
</protein>
<keyword evidence="3 6" id="KW-0812">Transmembrane</keyword>
<evidence type="ECO:0000256" key="2">
    <source>
        <dbReference type="ARBA" id="ARBA00008854"/>
    </source>
</evidence>
<evidence type="ECO:0000256" key="4">
    <source>
        <dbReference type="ARBA" id="ARBA00022989"/>
    </source>
</evidence>
<dbReference type="GO" id="GO:0016020">
    <property type="term" value="C:membrane"/>
    <property type="evidence" value="ECO:0007669"/>
    <property type="project" value="UniProtKB-SubCell"/>
</dbReference>
<reference evidence="9" key="2">
    <citation type="journal article" date="2019" name="Int. J. Syst. Evol. Microbiol.">
        <title>Gordonibacter faecihominis is a later heterotypic synonym of Gordonibacter urolithinfaciens.</title>
        <authorList>
            <person name="Danylec N."/>
            <person name="Stoll D.A."/>
            <person name="Huch M."/>
        </authorList>
    </citation>
    <scope>NUCLEOTIDE SEQUENCE</scope>
    <source>
        <strain evidence="9">DSM 27213</strain>
    </source>
</reference>
<comment type="caution">
    <text evidence="9">The sequence shown here is derived from an EMBL/GenBank/DDBJ whole genome shotgun (WGS) entry which is preliminary data.</text>
</comment>
<dbReference type="InterPro" id="IPR023353">
    <property type="entry name" value="LemA-like_dom_sf"/>
</dbReference>
<evidence type="ECO:0000313" key="7">
    <source>
        <dbReference type="EMBL" id="MSA94419.1"/>
    </source>
</evidence>
<dbReference type="SUPFAM" id="SSF140478">
    <property type="entry name" value="LemA-like"/>
    <property type="match status" value="1"/>
</dbReference>
<dbReference type="InterPro" id="IPR007156">
    <property type="entry name" value="MamQ_LemA"/>
</dbReference>
<dbReference type="PANTHER" id="PTHR34478:SF2">
    <property type="entry name" value="MEMBRANE PROTEIN"/>
    <property type="match status" value="1"/>
</dbReference>
<dbReference type="RefSeq" id="WP_087191493.1">
    <property type="nucleotide sequence ID" value="NZ_CP168029.1"/>
</dbReference>
<dbReference type="Proteomes" id="UP000462865">
    <property type="component" value="Unassembled WGS sequence"/>
</dbReference>
<name>A0A1Y4FXS9_9ACTN</name>
<evidence type="ECO:0000313" key="12">
    <source>
        <dbReference type="Proteomes" id="UP000468327"/>
    </source>
</evidence>
<dbReference type="EMBL" id="WKZA01000014">
    <property type="protein sequence ID" value="MSA94419.1"/>
    <property type="molecule type" value="Genomic_DNA"/>
</dbReference>
<evidence type="ECO:0000256" key="5">
    <source>
        <dbReference type="ARBA" id="ARBA00023136"/>
    </source>
</evidence>
<reference evidence="7 11" key="4">
    <citation type="journal article" date="2019" name="Nat. Med.">
        <title>A library of human gut bacterial isolates paired with longitudinal multiomics data enables mechanistic microbiome research.</title>
        <authorList>
            <person name="Poyet M."/>
            <person name="Groussin M."/>
            <person name="Gibbons S.M."/>
            <person name="Avila-Pacheco J."/>
            <person name="Jiang X."/>
            <person name="Kearney S.M."/>
            <person name="Perrotta A.R."/>
            <person name="Berdy B."/>
            <person name="Zhao S."/>
            <person name="Lieberman T.D."/>
            <person name="Swanson P.K."/>
            <person name="Smith M."/>
            <person name="Roesemann S."/>
            <person name="Alexander J.E."/>
            <person name="Rich S.A."/>
            <person name="Livny J."/>
            <person name="Vlamakis H."/>
            <person name="Clish C."/>
            <person name="Bullock K."/>
            <person name="Deik A."/>
            <person name="Scott J."/>
            <person name="Pierce K.A."/>
            <person name="Xavier R.J."/>
            <person name="Alm E.J."/>
        </authorList>
    </citation>
    <scope>NUCLEOTIDE SEQUENCE [LARGE SCALE GENOMIC DNA]</scope>
    <source>
        <strain evidence="7 11">BIOML-A1</strain>
    </source>
</reference>
<comment type="similarity">
    <text evidence="2">Belongs to the LemA family.</text>
</comment>
<accession>A0A1Y4FXS9</accession>
<evidence type="ECO:0000256" key="1">
    <source>
        <dbReference type="ARBA" id="ARBA00004167"/>
    </source>
</evidence>
<keyword evidence="12" id="KW-1185">Reference proteome</keyword>
<keyword evidence="5 6" id="KW-0472">Membrane</keyword>
<dbReference type="PANTHER" id="PTHR34478">
    <property type="entry name" value="PROTEIN LEMA"/>
    <property type="match status" value="1"/>
</dbReference>
<evidence type="ECO:0000313" key="10">
    <source>
        <dbReference type="Proteomes" id="UP000285258"/>
    </source>
</evidence>
<sequence length="184" mass="20248">MSIPLIVILVIVVVLVVAIIGLYNNLVKLRNMVDNAWAQIDVQLQRRLDLIPNLVETVKGYASHERGTLEEVTQARTAVMNAPTPEGKMQADGILTGALKNLFAVAEAYPDLKANANFQQLQAELSNTEDKISYMRQSYNDTVMKFNTAIQTFPAVLFAGMMGFKQRDSFDAAAGADVAPKVQF</sequence>
<evidence type="ECO:0000313" key="9">
    <source>
        <dbReference type="EMBL" id="ROT92067.1"/>
    </source>
</evidence>
<dbReference type="Gene3D" id="1.20.1440.20">
    <property type="entry name" value="LemA-like domain"/>
    <property type="match status" value="1"/>
</dbReference>
<organism evidence="9 10">
    <name type="scientific">Gordonibacter urolithinfaciens</name>
    <dbReference type="NCBI Taxonomy" id="1335613"/>
    <lineage>
        <taxon>Bacteria</taxon>
        <taxon>Bacillati</taxon>
        <taxon>Actinomycetota</taxon>
        <taxon>Coriobacteriia</taxon>
        <taxon>Eggerthellales</taxon>
        <taxon>Eggerthellaceae</taxon>
        <taxon>Gordonibacter</taxon>
    </lineage>
</organism>
<reference evidence="10" key="1">
    <citation type="submission" date="2018-05" db="EMBL/GenBank/DDBJ databases">
        <title>Genome Sequencing of selected type strains of the family Eggerthellaceae.</title>
        <authorList>
            <person name="Danylec N."/>
            <person name="Stoll D.A."/>
            <person name="Doetsch A."/>
            <person name="Huch M."/>
        </authorList>
    </citation>
    <scope>NUCLEOTIDE SEQUENCE [LARGE SCALE GENOMIC DNA]</scope>
    <source>
        <strain evidence="10">DSM 27213</strain>
    </source>
</reference>
<dbReference type="Proteomes" id="UP000285258">
    <property type="component" value="Unassembled WGS sequence"/>
</dbReference>
<evidence type="ECO:0000313" key="8">
    <source>
        <dbReference type="EMBL" id="MVN15199.1"/>
    </source>
</evidence>
<reference evidence="9" key="3">
    <citation type="journal article" date="2019" name="Microbiol. Resour. Announc.">
        <title>Draft Genome Sequences of Type Strains of Gordonibacter faecihominis, Paraeggerthella hongkongensis, Parvibacter caecicola,Slackia equolifaciens, Slackia faecicanis, and Slackia isoflavoniconvertens.</title>
        <authorList>
            <person name="Danylec N."/>
            <person name="Stoll D.A."/>
            <person name="Dotsch A."/>
            <person name="Huch M."/>
        </authorList>
    </citation>
    <scope>NUCLEOTIDE SEQUENCE</scope>
    <source>
        <strain evidence="9">DSM 27213</strain>
    </source>
</reference>
<keyword evidence="4 6" id="KW-1133">Transmembrane helix</keyword>
<comment type="subcellular location">
    <subcellularLocation>
        <location evidence="1">Membrane</location>
        <topology evidence="1">Single-pass membrane protein</topology>
    </subcellularLocation>
</comment>
<reference evidence="8 12" key="5">
    <citation type="submission" date="2019-11" db="EMBL/GenBank/DDBJ databases">
        <title>Whole genome shotgun sequencing (WGS) data from Adlercreutzia equolifaciens ResAG-91, Eggerthella lenta MRI-F36, MRI-F37, MRI-F40, ResAG-49, ResAG-88, ResAG-121, ResAG-145, and Gordonibacter sp. ResAG-5, ResAG-26, ResAG-43, ResAG-50, ResAG-59.</title>
        <authorList>
            <person name="Stoll D.A."/>
            <person name="Danylec N."/>
            <person name="Franz C.M.A.P."/>
            <person name="Huch M."/>
        </authorList>
    </citation>
    <scope>NUCLEOTIDE SEQUENCE [LARGE SCALE GENOMIC DNA]</scope>
    <source>
        <strain evidence="8 12">ResAG-59</strain>
    </source>
</reference>
<evidence type="ECO:0000313" key="11">
    <source>
        <dbReference type="Proteomes" id="UP000462865"/>
    </source>
</evidence>
<dbReference type="Pfam" id="PF04011">
    <property type="entry name" value="LemA"/>
    <property type="match status" value="1"/>
</dbReference>